<keyword evidence="2" id="KW-1185">Reference proteome</keyword>
<proteinExistence type="predicted"/>
<name>A0A1Z4EJS2_9MYCO</name>
<dbReference type="Proteomes" id="UP000217736">
    <property type="component" value="Chromosome"/>
</dbReference>
<organism evidence="1 2">
    <name type="scientific">Mycobacterium shigaense</name>
    <dbReference type="NCBI Taxonomy" id="722731"/>
    <lineage>
        <taxon>Bacteria</taxon>
        <taxon>Bacillati</taxon>
        <taxon>Actinomycetota</taxon>
        <taxon>Actinomycetes</taxon>
        <taxon>Mycobacteriales</taxon>
        <taxon>Mycobacteriaceae</taxon>
        <taxon>Mycobacterium</taxon>
        <taxon>Mycobacterium simiae complex</taxon>
    </lineage>
</organism>
<evidence type="ECO:0000313" key="2">
    <source>
        <dbReference type="Proteomes" id="UP000217736"/>
    </source>
</evidence>
<protein>
    <submittedName>
        <fullName evidence="1">Uncharacterized protein</fullName>
    </submittedName>
</protein>
<reference evidence="2" key="1">
    <citation type="submission" date="2017-06" db="EMBL/GenBank/DDBJ databases">
        <title>Complete Genome Sequence of Mycobacterium shigaense.</title>
        <authorList>
            <person name="Fukano H."/>
            <person name="Yoshida M."/>
            <person name="Kazumi Y."/>
            <person name="Ogura Y."/>
            <person name="Mitarai S."/>
            <person name="Hayashi T."/>
            <person name="Hoshino Y."/>
        </authorList>
    </citation>
    <scope>NUCLEOTIDE SEQUENCE [LARGE SCALE GENOMIC DNA]</scope>
    <source>
        <strain evidence="2">UN-152</strain>
    </source>
</reference>
<accession>A0A1Z4EJS2</accession>
<gene>
    <name evidence="1" type="ORF">MSG_03026</name>
</gene>
<dbReference type="EMBL" id="AP018164">
    <property type="protein sequence ID" value="BAX93166.1"/>
    <property type="molecule type" value="Genomic_DNA"/>
</dbReference>
<evidence type="ECO:0000313" key="1">
    <source>
        <dbReference type="EMBL" id="BAX93166.1"/>
    </source>
</evidence>
<sequence length="218" mass="23268">MNKAERLWNLRDGVLAWLYGLRVDGAAIAEALPAPFMAATSWPDAEVTRVELNAALEWLKDEGYVDGIGTMQGVVVRPHLTPYGEKYAASGRSVRDLPGVIEVNSPYLHIEGSSGVAVAFESNNVTQTVNVQQKVEQAQALVDAIERALPAITDDRVRTDAEQLALEIRAASDPEASKPGRFKELATKAMTSLATSIATTAGSDLGKAIIEAALPLVS</sequence>
<dbReference type="OrthoDB" id="4619847at2"/>
<dbReference type="KEGG" id="mshg:MSG_03026"/>
<dbReference type="AlphaFoldDB" id="A0A1Z4EJS2"/>